<gene>
    <name evidence="2" type="ORF">NCI01_12650</name>
</gene>
<name>A0ABT1KY03_9ACTN</name>
<dbReference type="Proteomes" id="UP001204524">
    <property type="component" value="Unassembled WGS sequence"/>
</dbReference>
<dbReference type="CDD" id="cd00085">
    <property type="entry name" value="HNHc"/>
    <property type="match status" value="1"/>
</dbReference>
<evidence type="ECO:0000313" key="3">
    <source>
        <dbReference type="Proteomes" id="UP001204524"/>
    </source>
</evidence>
<dbReference type="Pfam" id="PF13392">
    <property type="entry name" value="HNH_3"/>
    <property type="match status" value="1"/>
</dbReference>
<keyword evidence="2" id="KW-0255">Endonuclease</keyword>
<reference evidence="2 3" key="1">
    <citation type="submission" date="2022-06" db="EMBL/GenBank/DDBJ databases">
        <authorList>
            <person name="So Y."/>
        </authorList>
    </citation>
    <scope>NUCLEOTIDE SEQUENCE [LARGE SCALE GENOMIC DNA]</scope>
    <source>
        <strain evidence="2 3">STR3</strain>
    </source>
</reference>
<dbReference type="RefSeq" id="WP_254181843.1">
    <property type="nucleotide sequence ID" value="NZ_JANARS010000005.1"/>
</dbReference>
<accession>A0ABT1KY03</accession>
<keyword evidence="3" id="KW-1185">Reference proteome</keyword>
<dbReference type="SMART" id="SM00507">
    <property type="entry name" value="HNHc"/>
    <property type="match status" value="1"/>
</dbReference>
<organism evidence="2 3">
    <name type="scientific">Nocardioides pinisoli</name>
    <dbReference type="NCBI Taxonomy" id="2950279"/>
    <lineage>
        <taxon>Bacteria</taxon>
        <taxon>Bacillati</taxon>
        <taxon>Actinomycetota</taxon>
        <taxon>Actinomycetes</taxon>
        <taxon>Propionibacteriales</taxon>
        <taxon>Nocardioidaceae</taxon>
        <taxon>Nocardioides</taxon>
    </lineage>
</organism>
<proteinExistence type="predicted"/>
<evidence type="ECO:0000313" key="2">
    <source>
        <dbReference type="EMBL" id="MCP3422645.1"/>
    </source>
</evidence>
<comment type="caution">
    <text evidence="2">The sequence shown here is derived from an EMBL/GenBank/DDBJ whole genome shotgun (WGS) entry which is preliminary data.</text>
</comment>
<evidence type="ECO:0000259" key="1">
    <source>
        <dbReference type="SMART" id="SM00507"/>
    </source>
</evidence>
<sequence>MGTPRKYTEEVLTLAVRESTSVAGVLRHLGLRPTGGAHAHISRTIKAFGIDTSHFRLYNPNSHSSRRLRPEEVLVVLPTGSPRARPPLLTRALIESGVRYACATCGCDGNWQGLPLTLEVDHVDGDYRNNRIDNLRFLCPNCHRQTDNFAGRSRGKFSGHATAIRSVNATS</sequence>
<dbReference type="InterPro" id="IPR003615">
    <property type="entry name" value="HNH_nuc"/>
</dbReference>
<keyword evidence="2" id="KW-0540">Nuclease</keyword>
<dbReference type="EMBL" id="JANARS010000005">
    <property type="protein sequence ID" value="MCP3422645.1"/>
    <property type="molecule type" value="Genomic_DNA"/>
</dbReference>
<dbReference type="Gene3D" id="1.10.30.50">
    <property type="match status" value="1"/>
</dbReference>
<keyword evidence="2" id="KW-0378">Hydrolase</keyword>
<feature type="domain" description="HNH nuclease" evidence="1">
    <location>
        <begin position="89"/>
        <end position="144"/>
    </location>
</feature>
<dbReference type="GO" id="GO:0004519">
    <property type="term" value="F:endonuclease activity"/>
    <property type="evidence" value="ECO:0007669"/>
    <property type="project" value="UniProtKB-KW"/>
</dbReference>
<protein>
    <submittedName>
        <fullName evidence="2">HNH endonuclease</fullName>
    </submittedName>
</protein>